<comment type="caution">
    <text evidence="2">The sequence shown here is derived from an EMBL/GenBank/DDBJ whole genome shotgun (WGS) entry which is preliminary data.</text>
</comment>
<evidence type="ECO:0000313" key="3">
    <source>
        <dbReference type="Proteomes" id="UP001054945"/>
    </source>
</evidence>
<keyword evidence="1" id="KW-0472">Membrane</keyword>
<keyword evidence="3" id="KW-1185">Reference proteome</keyword>
<dbReference type="EMBL" id="BPLR01017405">
    <property type="protein sequence ID" value="GIY91342.1"/>
    <property type="molecule type" value="Genomic_DNA"/>
</dbReference>
<evidence type="ECO:0000256" key="1">
    <source>
        <dbReference type="SAM" id="Phobius"/>
    </source>
</evidence>
<sequence>MSLFAFGKRQPLDDIFGVSSSLEAARSMSDRRFHSSTLSTSSCHKKALFSFFFEDGRGNCGTFPFFNPFLLFILFCSPGIDFWLTILVFLNLWSVKIDFRLFLSSFLLST</sequence>
<accession>A0AAV4X853</accession>
<evidence type="ECO:0000313" key="2">
    <source>
        <dbReference type="EMBL" id="GIY91342.1"/>
    </source>
</evidence>
<reference evidence="2 3" key="1">
    <citation type="submission" date="2021-06" db="EMBL/GenBank/DDBJ databases">
        <title>Caerostris extrusa draft genome.</title>
        <authorList>
            <person name="Kono N."/>
            <person name="Arakawa K."/>
        </authorList>
    </citation>
    <scope>NUCLEOTIDE SEQUENCE [LARGE SCALE GENOMIC DNA]</scope>
</reference>
<feature type="transmembrane region" description="Helical" evidence="1">
    <location>
        <begin position="69"/>
        <end position="93"/>
    </location>
</feature>
<keyword evidence="1" id="KW-0812">Transmembrane</keyword>
<proteinExistence type="predicted"/>
<protein>
    <submittedName>
        <fullName evidence="2">Uncharacterized protein</fullName>
    </submittedName>
</protein>
<dbReference type="AlphaFoldDB" id="A0AAV4X853"/>
<name>A0AAV4X853_CAEEX</name>
<organism evidence="2 3">
    <name type="scientific">Caerostris extrusa</name>
    <name type="common">Bark spider</name>
    <name type="synonym">Caerostris bankana</name>
    <dbReference type="NCBI Taxonomy" id="172846"/>
    <lineage>
        <taxon>Eukaryota</taxon>
        <taxon>Metazoa</taxon>
        <taxon>Ecdysozoa</taxon>
        <taxon>Arthropoda</taxon>
        <taxon>Chelicerata</taxon>
        <taxon>Arachnida</taxon>
        <taxon>Araneae</taxon>
        <taxon>Araneomorphae</taxon>
        <taxon>Entelegynae</taxon>
        <taxon>Araneoidea</taxon>
        <taxon>Araneidae</taxon>
        <taxon>Caerostris</taxon>
    </lineage>
</organism>
<keyword evidence="1" id="KW-1133">Transmembrane helix</keyword>
<dbReference type="Proteomes" id="UP001054945">
    <property type="component" value="Unassembled WGS sequence"/>
</dbReference>
<gene>
    <name evidence="2" type="ORF">CEXT_364721</name>
</gene>